<comment type="caution">
    <text evidence="1">The sequence shown here is derived from an EMBL/GenBank/DDBJ whole genome shotgun (WGS) entry which is preliminary data.</text>
</comment>
<organism evidence="1 2">
    <name type="scientific">Cylicocyclus nassatus</name>
    <name type="common">Nematode worm</name>
    <dbReference type="NCBI Taxonomy" id="53992"/>
    <lineage>
        <taxon>Eukaryota</taxon>
        <taxon>Metazoa</taxon>
        <taxon>Ecdysozoa</taxon>
        <taxon>Nematoda</taxon>
        <taxon>Chromadorea</taxon>
        <taxon>Rhabditida</taxon>
        <taxon>Rhabditina</taxon>
        <taxon>Rhabditomorpha</taxon>
        <taxon>Strongyloidea</taxon>
        <taxon>Strongylidae</taxon>
        <taxon>Cylicocyclus</taxon>
    </lineage>
</organism>
<dbReference type="AlphaFoldDB" id="A0AA36DU06"/>
<accession>A0AA36DU06</accession>
<protein>
    <submittedName>
        <fullName evidence="1">Uncharacterized protein</fullName>
    </submittedName>
</protein>
<keyword evidence="2" id="KW-1185">Reference proteome</keyword>
<evidence type="ECO:0000313" key="2">
    <source>
        <dbReference type="Proteomes" id="UP001176961"/>
    </source>
</evidence>
<reference evidence="1" key="1">
    <citation type="submission" date="2023-07" db="EMBL/GenBank/DDBJ databases">
        <authorList>
            <consortium name="CYATHOMIX"/>
        </authorList>
    </citation>
    <scope>NUCLEOTIDE SEQUENCE</scope>
    <source>
        <strain evidence="1">N/A</strain>
    </source>
</reference>
<evidence type="ECO:0000313" key="1">
    <source>
        <dbReference type="EMBL" id="CAJ0593403.1"/>
    </source>
</evidence>
<proteinExistence type="predicted"/>
<dbReference type="EMBL" id="CATQJL010000112">
    <property type="protein sequence ID" value="CAJ0593403.1"/>
    <property type="molecule type" value="Genomic_DNA"/>
</dbReference>
<gene>
    <name evidence="1" type="ORF">CYNAS_LOCUS5386</name>
</gene>
<sequence>MKELERQQRTKETPKFSLGATRNWRDITGYRRKGNDWSHTVVRSAVCVPTLRKSRTFASFMICGCWKKTNVEALDCYLIGIGLLSDGSA</sequence>
<name>A0AA36DU06_CYLNA</name>
<dbReference type="Proteomes" id="UP001176961">
    <property type="component" value="Unassembled WGS sequence"/>
</dbReference>